<dbReference type="EMBL" id="JAZAVK010000066">
    <property type="protein sequence ID" value="KAK7426444.1"/>
    <property type="molecule type" value="Genomic_DNA"/>
</dbReference>
<proteinExistence type="predicted"/>
<reference evidence="1 2" key="1">
    <citation type="journal article" date="2025" name="Microbiol. Resour. Announc.">
        <title>Draft genome sequences for Neonectria magnoliae and Neonectria punicea, canker pathogens of Liriodendron tulipifera and Acer saccharum in West Virginia.</title>
        <authorList>
            <person name="Petronek H.M."/>
            <person name="Kasson M.T."/>
            <person name="Metheny A.M."/>
            <person name="Stauder C.M."/>
            <person name="Lovett B."/>
            <person name="Lynch S.C."/>
            <person name="Garnas J.R."/>
            <person name="Kasson L.R."/>
            <person name="Stajich J.E."/>
        </authorList>
    </citation>
    <scope>NUCLEOTIDE SEQUENCE [LARGE SCALE GENOMIC DNA]</scope>
    <source>
        <strain evidence="1 2">NRRL 64651</strain>
    </source>
</reference>
<accession>A0ABR1HYY3</accession>
<name>A0ABR1HYY3_9HYPO</name>
<comment type="caution">
    <text evidence="1">The sequence shown here is derived from an EMBL/GenBank/DDBJ whole genome shotgun (WGS) entry which is preliminary data.</text>
</comment>
<protein>
    <submittedName>
        <fullName evidence="1">Uncharacterized protein</fullName>
    </submittedName>
</protein>
<evidence type="ECO:0000313" key="2">
    <source>
        <dbReference type="Proteomes" id="UP001498421"/>
    </source>
</evidence>
<dbReference type="Proteomes" id="UP001498421">
    <property type="component" value="Unassembled WGS sequence"/>
</dbReference>
<sequence>MAFKKIVVEAPGEAILADLWDRNPTAVLHLESEAPEDHWDRRVAECLQVILQHDGAKADWITQEVLIEAPAIRGPWVMKVFLDSGCHVVQDIQEVAVHKIPQVVSKEMAVAAAGNKFYGHKLLPLLVQHFDEYRLPVNDSAVLHQAAARGSLSTILFLLGKEPLQPYPRSRRVPVSKHRCRYHWGR</sequence>
<evidence type="ECO:0000313" key="1">
    <source>
        <dbReference type="EMBL" id="KAK7426444.1"/>
    </source>
</evidence>
<keyword evidence="2" id="KW-1185">Reference proteome</keyword>
<organism evidence="1 2">
    <name type="scientific">Neonectria magnoliae</name>
    <dbReference type="NCBI Taxonomy" id="2732573"/>
    <lineage>
        <taxon>Eukaryota</taxon>
        <taxon>Fungi</taxon>
        <taxon>Dikarya</taxon>
        <taxon>Ascomycota</taxon>
        <taxon>Pezizomycotina</taxon>
        <taxon>Sordariomycetes</taxon>
        <taxon>Hypocreomycetidae</taxon>
        <taxon>Hypocreales</taxon>
        <taxon>Nectriaceae</taxon>
        <taxon>Neonectria</taxon>
    </lineage>
</organism>
<gene>
    <name evidence="1" type="ORF">QQZ08_007039</name>
</gene>